<accession>A0A0F9VRV3</accession>
<protein>
    <submittedName>
        <fullName evidence="1">Uncharacterized protein</fullName>
    </submittedName>
</protein>
<evidence type="ECO:0000313" key="1">
    <source>
        <dbReference type="EMBL" id="KKN68498.1"/>
    </source>
</evidence>
<sequence>MGLTLAGISPFSSAAVYSGAAAACVEPLAFVSVQSGGVNLTDVVTTLTLSNVVIAASTCPLRLQLALIARENVYVGPSTAIQDVTRGGVSMTFGFSFGSTTPISCGPPSFCARMEMWYILNPLVGTEDIVVTTLGVDAAGAGIIASAWQFNGVNQIAPFGAEVAAGSQTEQHSLNVPSNIGELVVAWIHGRHNHDLTEPGGGQTNRYTELHHGPASTDRHAESKGATLAGASTVNVRWDNAGNNQDESITVGLSLRPA</sequence>
<organism evidence="1">
    <name type="scientific">marine sediment metagenome</name>
    <dbReference type="NCBI Taxonomy" id="412755"/>
    <lineage>
        <taxon>unclassified sequences</taxon>
        <taxon>metagenomes</taxon>
        <taxon>ecological metagenomes</taxon>
    </lineage>
</organism>
<gene>
    <name evidence="1" type="ORF">LCGC14_0451340</name>
</gene>
<dbReference type="EMBL" id="LAZR01000448">
    <property type="protein sequence ID" value="KKN68498.1"/>
    <property type="molecule type" value="Genomic_DNA"/>
</dbReference>
<dbReference type="AlphaFoldDB" id="A0A0F9VRV3"/>
<comment type="caution">
    <text evidence="1">The sequence shown here is derived from an EMBL/GenBank/DDBJ whole genome shotgun (WGS) entry which is preliminary data.</text>
</comment>
<reference evidence="1" key="1">
    <citation type="journal article" date="2015" name="Nature">
        <title>Complex archaea that bridge the gap between prokaryotes and eukaryotes.</title>
        <authorList>
            <person name="Spang A."/>
            <person name="Saw J.H."/>
            <person name="Jorgensen S.L."/>
            <person name="Zaremba-Niedzwiedzka K."/>
            <person name="Martijn J."/>
            <person name="Lind A.E."/>
            <person name="van Eijk R."/>
            <person name="Schleper C."/>
            <person name="Guy L."/>
            <person name="Ettema T.J."/>
        </authorList>
    </citation>
    <scope>NUCLEOTIDE SEQUENCE</scope>
</reference>
<proteinExistence type="predicted"/>
<name>A0A0F9VRV3_9ZZZZ</name>